<gene>
    <name evidence="2" type="primary">Hypp3835</name>
    <name evidence="2" type="ORF">BLAG_LOCUS21182</name>
</gene>
<name>A0A8K0EYR7_BRALA</name>
<evidence type="ECO:0000256" key="1">
    <source>
        <dbReference type="SAM" id="MobiDB-lite"/>
    </source>
</evidence>
<dbReference type="Proteomes" id="UP000838412">
    <property type="component" value="Chromosome 6"/>
</dbReference>
<evidence type="ECO:0000313" key="3">
    <source>
        <dbReference type="Proteomes" id="UP000838412"/>
    </source>
</evidence>
<feature type="region of interest" description="Disordered" evidence="1">
    <location>
        <begin position="1"/>
        <end position="25"/>
    </location>
</feature>
<reference evidence="2" key="1">
    <citation type="submission" date="2022-01" db="EMBL/GenBank/DDBJ databases">
        <authorList>
            <person name="Braso-Vives M."/>
        </authorList>
    </citation>
    <scope>NUCLEOTIDE SEQUENCE</scope>
</reference>
<organism evidence="2 3">
    <name type="scientific">Branchiostoma lanceolatum</name>
    <name type="common">Common lancelet</name>
    <name type="synonym">Amphioxus lanceolatum</name>
    <dbReference type="NCBI Taxonomy" id="7740"/>
    <lineage>
        <taxon>Eukaryota</taxon>
        <taxon>Metazoa</taxon>
        <taxon>Chordata</taxon>
        <taxon>Cephalochordata</taxon>
        <taxon>Leptocardii</taxon>
        <taxon>Amphioxiformes</taxon>
        <taxon>Branchiostomatidae</taxon>
        <taxon>Branchiostoma</taxon>
    </lineage>
</organism>
<dbReference type="PANTHER" id="PTHR14241">
    <property type="entry name" value="INTERFERON-INDUCED PROTEIN 44"/>
    <property type="match status" value="1"/>
</dbReference>
<sequence>MGGSESKTEEEVRWHNRWDDDSEQRGIDEAVRDFEERRGSQKMKEVKETLLRIKKDLEDYNVGSKLRLGKFFPAKVEEIENINIAMVGPTGSGKSSFINIAEQVMMGPGEATAITQSTGREGTIHLEEFLTKFNFRLIDTRGYFDLDEGWSQELKNILTGKIRPGQTIERETDDTALAPEQHMRPDEAPFGEQIHGVICVMVDKDPRLEQYKTRMKSIKEYLREQGYSPVAALAFEDEDDFKDEDKRRDVMEELSAAVGSPIDKTFPFINHLASGSDIKKDPESVLNVLDILDTAVTAAEKFIKVRLQREKYSRERQEKGAGPESQSVSDFIQTIGKAHNWDKSRIDSLVQLLNDDDIYDVSTLRESWDDVSPKLTMGMRSVLKQALSV</sequence>
<evidence type="ECO:0000313" key="2">
    <source>
        <dbReference type="EMBL" id="CAH1268141.1"/>
    </source>
</evidence>
<dbReference type="OrthoDB" id="25620at2759"/>
<dbReference type="SUPFAM" id="SSF52540">
    <property type="entry name" value="P-loop containing nucleoside triphosphate hydrolases"/>
    <property type="match status" value="1"/>
</dbReference>
<dbReference type="EMBL" id="OV696691">
    <property type="protein sequence ID" value="CAH1268141.1"/>
    <property type="molecule type" value="Genomic_DNA"/>
</dbReference>
<dbReference type="PANTHER" id="PTHR14241:SF35">
    <property type="entry name" value="SEPTIN-TYPE G DOMAIN-CONTAINING PROTEIN"/>
    <property type="match status" value="1"/>
</dbReference>
<accession>A0A8K0EYR7</accession>
<proteinExistence type="predicted"/>
<dbReference type="Gene3D" id="3.40.50.300">
    <property type="entry name" value="P-loop containing nucleotide triphosphate hydrolases"/>
    <property type="match status" value="1"/>
</dbReference>
<dbReference type="AlphaFoldDB" id="A0A8K0EYR7"/>
<dbReference type="CDD" id="cd00882">
    <property type="entry name" value="Ras_like_GTPase"/>
    <property type="match status" value="1"/>
</dbReference>
<dbReference type="InterPro" id="IPR027417">
    <property type="entry name" value="P-loop_NTPase"/>
</dbReference>
<keyword evidence="3" id="KW-1185">Reference proteome</keyword>
<protein>
    <submittedName>
        <fullName evidence="2">Hypp3835 protein</fullName>
    </submittedName>
</protein>